<dbReference type="InterPro" id="IPR043129">
    <property type="entry name" value="ATPase_NBD"/>
</dbReference>
<dbReference type="EMBL" id="CP029832">
    <property type="protein sequence ID" value="AWU96824.1"/>
    <property type="molecule type" value="Genomic_DNA"/>
</dbReference>
<dbReference type="EC" id="2.7.1.17" evidence="8 9"/>
<evidence type="ECO:0000256" key="3">
    <source>
        <dbReference type="ARBA" id="ARBA00022679"/>
    </source>
</evidence>
<evidence type="ECO:0000256" key="6">
    <source>
        <dbReference type="ARBA" id="ARBA00022840"/>
    </source>
</evidence>
<keyword evidence="5 8" id="KW-0418">Kinase</keyword>
<reference evidence="12 13" key="1">
    <citation type="submission" date="2018-06" db="EMBL/GenBank/DDBJ databases">
        <title>Complete genome sequencing of Azospirillum sp. M2T2B2.</title>
        <authorList>
            <person name="Heo J."/>
            <person name="Kim S.-J."/>
            <person name="Kwon S.-W."/>
            <person name="Anandham R."/>
        </authorList>
    </citation>
    <scope>NUCLEOTIDE SEQUENCE [LARGE SCALE GENOMIC DNA]</scope>
    <source>
        <strain evidence="12 13">M2T2B2</strain>
        <plasmid evidence="12 13">unnamed2</plasmid>
    </source>
</reference>
<keyword evidence="7 8" id="KW-0119">Carbohydrate metabolism</keyword>
<keyword evidence="6 8" id="KW-0067">ATP-binding</keyword>
<evidence type="ECO:0000313" key="12">
    <source>
        <dbReference type="EMBL" id="AWU96824.1"/>
    </source>
</evidence>
<evidence type="ECO:0000256" key="2">
    <source>
        <dbReference type="ARBA" id="ARBA00022629"/>
    </source>
</evidence>
<keyword evidence="13" id="KW-1185">Reference proteome</keyword>
<dbReference type="NCBIfam" id="TIGR01312">
    <property type="entry name" value="XylB"/>
    <property type="match status" value="1"/>
</dbReference>
<dbReference type="InterPro" id="IPR018484">
    <property type="entry name" value="FGGY_N"/>
</dbReference>
<dbReference type="PANTHER" id="PTHR43095:SF6">
    <property type="entry name" value="XYLULOSE KINASE"/>
    <property type="match status" value="1"/>
</dbReference>
<evidence type="ECO:0000256" key="5">
    <source>
        <dbReference type="ARBA" id="ARBA00022777"/>
    </source>
</evidence>
<proteinExistence type="inferred from homology"/>
<comment type="similarity">
    <text evidence="1 8 9">Belongs to the FGGY kinase family.</text>
</comment>
<evidence type="ECO:0000256" key="4">
    <source>
        <dbReference type="ARBA" id="ARBA00022741"/>
    </source>
</evidence>
<keyword evidence="2 8" id="KW-0859">Xylose metabolism</keyword>
<dbReference type="InterPro" id="IPR018483">
    <property type="entry name" value="Carb_kinase_FGGY_CS"/>
</dbReference>
<evidence type="ECO:0000259" key="11">
    <source>
        <dbReference type="Pfam" id="PF02782"/>
    </source>
</evidence>
<dbReference type="Gene3D" id="3.30.420.40">
    <property type="match status" value="2"/>
</dbReference>
<evidence type="ECO:0000256" key="1">
    <source>
        <dbReference type="ARBA" id="ARBA00009156"/>
    </source>
</evidence>
<evidence type="ECO:0000256" key="9">
    <source>
        <dbReference type="RuleBase" id="RU364073"/>
    </source>
</evidence>
<evidence type="ECO:0000259" key="10">
    <source>
        <dbReference type="Pfam" id="PF00370"/>
    </source>
</evidence>
<keyword evidence="3 8" id="KW-0808">Transferase</keyword>
<geneLocation type="plasmid" evidence="12 13">
    <name>unnamed2</name>
</geneLocation>
<dbReference type="SUPFAM" id="SSF53067">
    <property type="entry name" value="Actin-like ATPase domain"/>
    <property type="match status" value="2"/>
</dbReference>
<evidence type="ECO:0000256" key="8">
    <source>
        <dbReference type="HAMAP-Rule" id="MF_02220"/>
    </source>
</evidence>
<organism evidence="12 13">
    <name type="scientific">Azospirillum ramasamyi</name>
    <dbReference type="NCBI Taxonomy" id="682998"/>
    <lineage>
        <taxon>Bacteria</taxon>
        <taxon>Pseudomonadati</taxon>
        <taxon>Pseudomonadota</taxon>
        <taxon>Alphaproteobacteria</taxon>
        <taxon>Rhodospirillales</taxon>
        <taxon>Azospirillaceae</taxon>
        <taxon>Azospirillum</taxon>
    </lineage>
</organism>
<dbReference type="InterPro" id="IPR050406">
    <property type="entry name" value="FGGY_Carb_Kinase"/>
</dbReference>
<dbReference type="GO" id="GO:0005524">
    <property type="term" value="F:ATP binding"/>
    <property type="evidence" value="ECO:0007669"/>
    <property type="project" value="UniProtKB-UniRule"/>
</dbReference>
<dbReference type="HAMAP" id="MF_02220">
    <property type="entry name" value="XylB"/>
    <property type="match status" value="1"/>
</dbReference>
<dbReference type="OrthoDB" id="9805576at2"/>
<dbReference type="InterPro" id="IPR006000">
    <property type="entry name" value="Xylulokinase"/>
</dbReference>
<dbReference type="Pfam" id="PF02782">
    <property type="entry name" value="FGGY_C"/>
    <property type="match status" value="1"/>
</dbReference>
<feature type="active site" description="Proton acceptor" evidence="8">
    <location>
        <position position="245"/>
    </location>
</feature>
<dbReference type="Pfam" id="PF00370">
    <property type="entry name" value="FGGY_N"/>
    <property type="match status" value="1"/>
</dbReference>
<dbReference type="CDD" id="cd07808">
    <property type="entry name" value="ASKHA_NBD_FGGY_EcXK-like"/>
    <property type="match status" value="1"/>
</dbReference>
<dbReference type="KEGG" id="azm:DM194_21315"/>
<dbReference type="InterPro" id="IPR018485">
    <property type="entry name" value="FGGY_C"/>
</dbReference>
<evidence type="ECO:0000313" key="13">
    <source>
        <dbReference type="Proteomes" id="UP000249605"/>
    </source>
</evidence>
<gene>
    <name evidence="8 9 12" type="primary">xylB</name>
    <name evidence="12" type="ORF">DM194_21315</name>
</gene>
<sequence>MFLGIDIGTSSVKAVLTDAGGSDGGGVGAGTVAGSASRPCTVSRLHPQWSEQEPEDWVAAAIAAVDELAERQPAALAAVLGIGFSGQMHGAVLLGRDNQVLRPAILWNDGRSHRQCATLEETLPTLRTISGNIAMPGFTAPKLLWVAEEEPEVFAALAKVLLPKAYVRWRFTGAMVEEMSDASGTLWLDVARRGWSDELLAATRMTRAHMPELAEGSDAVARLSPDLARRWGMREPPVVAGGAGDCAASAVGLGAITPGDGFLSLGTSGVLWRTTDRFLPNPAMAVHAFCHALPGVWHQMGVMLSSAASLAWAASTLDAPEAELLAPLGDAVDGPSPVAFLPYLSGERTPHNDATIRGLFAGLSAETGRDALVQAVLEGVAFAARDNLVALGEGADAPTSLDLAGGGSRSRLWARICADVLGVTIHRIEDGEVGAALGAAHLGRMAATGESPAAVCRKPRRLESFTPDPARAEAYSRAWLRWRRLHPLAKEFAT</sequence>
<keyword evidence="4 8" id="KW-0547">Nucleotide-binding</keyword>
<dbReference type="AlphaFoldDB" id="A0A2U9SBG5"/>
<dbReference type="InterPro" id="IPR000577">
    <property type="entry name" value="Carb_kinase_FGGY"/>
</dbReference>
<feature type="site" description="Important for activity" evidence="8">
    <location>
        <position position="6"/>
    </location>
</feature>
<name>A0A2U9SBG5_9PROT</name>
<feature type="domain" description="Carbohydrate kinase FGGY C-terminal" evidence="11">
    <location>
        <begin position="263"/>
        <end position="447"/>
    </location>
</feature>
<dbReference type="GO" id="GO:0005998">
    <property type="term" value="P:xylulose catabolic process"/>
    <property type="evidence" value="ECO:0007669"/>
    <property type="project" value="UniProtKB-UniRule"/>
</dbReference>
<feature type="domain" description="Carbohydrate kinase FGGY N-terminal" evidence="10">
    <location>
        <begin position="1"/>
        <end position="252"/>
    </location>
</feature>
<evidence type="ECO:0000256" key="7">
    <source>
        <dbReference type="ARBA" id="ARBA00023277"/>
    </source>
</evidence>
<dbReference type="Proteomes" id="UP000249605">
    <property type="component" value="Plasmid unnamed2"/>
</dbReference>
<dbReference type="PIRSF" id="PIRSF000538">
    <property type="entry name" value="GlpK"/>
    <property type="match status" value="1"/>
</dbReference>
<dbReference type="GO" id="GO:0042732">
    <property type="term" value="P:D-xylose metabolic process"/>
    <property type="evidence" value="ECO:0007669"/>
    <property type="project" value="UniProtKB-KW"/>
</dbReference>
<dbReference type="GO" id="GO:0004856">
    <property type="term" value="F:D-xylulokinase activity"/>
    <property type="evidence" value="ECO:0007669"/>
    <property type="project" value="UniProtKB-UniRule"/>
</dbReference>
<comment type="function">
    <text evidence="8">Catalyzes the phosphorylation of D-xylulose to D-xylulose 5-phosphate.</text>
</comment>
<dbReference type="PANTHER" id="PTHR43095">
    <property type="entry name" value="SUGAR KINASE"/>
    <property type="match status" value="1"/>
</dbReference>
<protein>
    <recommendedName>
        <fullName evidence="8 9">Xylulose kinase</fullName>
        <shortName evidence="8 9">Xylulokinase</shortName>
        <ecNumber evidence="8 9">2.7.1.17</ecNumber>
    </recommendedName>
</protein>
<comment type="catalytic activity">
    <reaction evidence="8 9">
        <text>D-xylulose + ATP = D-xylulose 5-phosphate + ADP + H(+)</text>
        <dbReference type="Rhea" id="RHEA:10964"/>
        <dbReference type="ChEBI" id="CHEBI:15378"/>
        <dbReference type="ChEBI" id="CHEBI:17140"/>
        <dbReference type="ChEBI" id="CHEBI:30616"/>
        <dbReference type="ChEBI" id="CHEBI:57737"/>
        <dbReference type="ChEBI" id="CHEBI:456216"/>
        <dbReference type="EC" id="2.7.1.17"/>
    </reaction>
</comment>
<dbReference type="PROSITE" id="PS00933">
    <property type="entry name" value="FGGY_KINASES_1"/>
    <property type="match status" value="1"/>
</dbReference>
<keyword evidence="12" id="KW-0614">Plasmid</keyword>
<accession>A0A2U9SBG5</accession>
<feature type="binding site" evidence="8">
    <location>
        <begin position="88"/>
        <end position="89"/>
    </location>
    <ligand>
        <name>substrate</name>
    </ligand>
</feature>
<dbReference type="RefSeq" id="WP_111069562.1">
    <property type="nucleotide sequence ID" value="NZ_CP029832.1"/>
</dbReference>